<dbReference type="Gene3D" id="3.40.50.720">
    <property type="entry name" value="NAD(P)-binding Rossmann-like Domain"/>
    <property type="match status" value="1"/>
</dbReference>
<organism evidence="2 3">
    <name type="scientific">Desulfobaculum bizertense DSM 18034</name>
    <dbReference type="NCBI Taxonomy" id="1121442"/>
    <lineage>
        <taxon>Bacteria</taxon>
        <taxon>Pseudomonadati</taxon>
        <taxon>Thermodesulfobacteriota</taxon>
        <taxon>Desulfovibrionia</taxon>
        <taxon>Desulfovibrionales</taxon>
        <taxon>Desulfovibrionaceae</taxon>
        <taxon>Desulfobaculum</taxon>
    </lineage>
</organism>
<dbReference type="NCBIfam" id="TIGR02622">
    <property type="entry name" value="CDP_4_6_dhtase"/>
    <property type="match status" value="1"/>
</dbReference>
<feature type="domain" description="NAD(P)-binding" evidence="1">
    <location>
        <begin position="16"/>
        <end position="333"/>
    </location>
</feature>
<sequence>MNLLDILPHYAGRKVLVTGHTGFKGSWMSFWLHQLNAQVTGLSLEPPSSPSLYSELELGKLIQDFRIDIRKISEVRKVFEKVQPDIVFHLAAQALVRESYSHPLDTLNTNILGTANILEVCRYIPSIRGVVIITSDKCYKNQEWLWGYRENEPMGGFDPYSVSKGCAELVTSSYVNSFFSPKEFGKKHHVAIASARGGNVIGGGDWATDRIIPDCIRALSKNEAVSIRSPHAIRPWQHVLELLNGYLLLGDQLLREGPEFSGGWNFAPLDRGDIWPVKKVVQKICELWEDGTYKIQAGIHPHEASMLSLDASKAYFKLGWRPRWNVEKSIEKTIQWYESWLRDRSAKSIQRICKRQIEDYLLDENETGEE</sequence>
<keyword evidence="3" id="KW-1185">Reference proteome</keyword>
<dbReference type="STRING" id="1121442.SAMN02745702_02803"/>
<dbReference type="EMBL" id="FUYA01000012">
    <property type="protein sequence ID" value="SKA82444.1"/>
    <property type="molecule type" value="Genomic_DNA"/>
</dbReference>
<dbReference type="Proteomes" id="UP000189733">
    <property type="component" value="Unassembled WGS sequence"/>
</dbReference>
<gene>
    <name evidence="2" type="ORF">SAMN02745702_02803</name>
</gene>
<name>A0A1T4WYQ7_9BACT</name>
<dbReference type="Gene3D" id="3.90.25.10">
    <property type="entry name" value="UDP-galactose 4-epimerase, domain 1"/>
    <property type="match status" value="1"/>
</dbReference>
<dbReference type="OrthoDB" id="9779041at2"/>
<dbReference type="InterPro" id="IPR013445">
    <property type="entry name" value="CDP_4_6_deHydtase"/>
</dbReference>
<evidence type="ECO:0000313" key="3">
    <source>
        <dbReference type="Proteomes" id="UP000189733"/>
    </source>
</evidence>
<protein>
    <submittedName>
        <fullName evidence="2">CDP-glucose 4,6-dehydratase</fullName>
    </submittedName>
</protein>
<evidence type="ECO:0000259" key="1">
    <source>
        <dbReference type="Pfam" id="PF16363"/>
    </source>
</evidence>
<dbReference type="AlphaFoldDB" id="A0A1T4WYQ7"/>
<proteinExistence type="predicted"/>
<dbReference type="CDD" id="cd05252">
    <property type="entry name" value="CDP_GD_SDR_e"/>
    <property type="match status" value="1"/>
</dbReference>
<dbReference type="InterPro" id="IPR036291">
    <property type="entry name" value="NAD(P)-bd_dom_sf"/>
</dbReference>
<accession>A0A1T4WYQ7</accession>
<evidence type="ECO:0000313" key="2">
    <source>
        <dbReference type="EMBL" id="SKA82444.1"/>
    </source>
</evidence>
<dbReference type="SUPFAM" id="SSF51735">
    <property type="entry name" value="NAD(P)-binding Rossmann-fold domains"/>
    <property type="match status" value="1"/>
</dbReference>
<reference evidence="2 3" key="1">
    <citation type="submission" date="2017-02" db="EMBL/GenBank/DDBJ databases">
        <authorList>
            <person name="Peterson S.W."/>
        </authorList>
    </citation>
    <scope>NUCLEOTIDE SEQUENCE [LARGE SCALE GENOMIC DNA]</scope>
    <source>
        <strain evidence="2 3">DSM 18034</strain>
    </source>
</reference>
<dbReference type="PANTHER" id="PTHR43000">
    <property type="entry name" value="DTDP-D-GLUCOSE 4,6-DEHYDRATASE-RELATED"/>
    <property type="match status" value="1"/>
</dbReference>
<dbReference type="Pfam" id="PF16363">
    <property type="entry name" value="GDP_Man_Dehyd"/>
    <property type="match status" value="1"/>
</dbReference>
<dbReference type="InterPro" id="IPR016040">
    <property type="entry name" value="NAD(P)-bd_dom"/>
</dbReference>
<dbReference type="RefSeq" id="WP_078686069.1">
    <property type="nucleotide sequence ID" value="NZ_FUYA01000012.1"/>
</dbReference>